<evidence type="ECO:0000313" key="2">
    <source>
        <dbReference type="Proteomes" id="UP001501442"/>
    </source>
</evidence>
<gene>
    <name evidence="1" type="ORF">GCM10023196_096920</name>
</gene>
<comment type="caution">
    <text evidence="1">The sequence shown here is derived from an EMBL/GenBank/DDBJ whole genome shotgun (WGS) entry which is preliminary data.</text>
</comment>
<proteinExistence type="predicted"/>
<evidence type="ECO:0000313" key="1">
    <source>
        <dbReference type="EMBL" id="GAA4638584.1"/>
    </source>
</evidence>
<name>A0ABP8UTG3_9ACTN</name>
<keyword evidence="2" id="KW-1185">Reference proteome</keyword>
<sequence length="300" mass="32094">MAVRAAAGAAGRLRGRAGGPALIVCYAHGGGLGHLTRIRAYLHTRGLTGEPVTILTGSPFAGDPRVLSGQRIRSAPAGLGRDDLTRWVRATLAELRLRELVVDAFPAGLSGELSAAAVPPGTRVVHLARLLRWDAYRPLLPPEPLEFAQTWLVEPVGGAHRAYLDAVSSAVAPLALADPPEPRPAVPVEPGGWLIVHSGPAAELTQLVAYAQDIAAIEGARPYLTLVSPSRPDALPPEVAHRDVYPAWPLFAEADRIITAAGCNAVRQLATWRERHRMLPFPRRFDDQYARAARARAATP</sequence>
<organism evidence="1 2">
    <name type="scientific">Actinoallomurus vinaceus</name>
    <dbReference type="NCBI Taxonomy" id="1080074"/>
    <lineage>
        <taxon>Bacteria</taxon>
        <taxon>Bacillati</taxon>
        <taxon>Actinomycetota</taxon>
        <taxon>Actinomycetes</taxon>
        <taxon>Streptosporangiales</taxon>
        <taxon>Thermomonosporaceae</taxon>
        <taxon>Actinoallomurus</taxon>
    </lineage>
</organism>
<dbReference type="EMBL" id="BAABHK010000023">
    <property type="protein sequence ID" value="GAA4638584.1"/>
    <property type="molecule type" value="Genomic_DNA"/>
</dbReference>
<protein>
    <recommendedName>
        <fullName evidence="3">Glycosyl transferase family 28 C-terminal domain-containing protein</fullName>
    </recommendedName>
</protein>
<dbReference type="Proteomes" id="UP001501442">
    <property type="component" value="Unassembled WGS sequence"/>
</dbReference>
<reference evidence="2" key="1">
    <citation type="journal article" date="2019" name="Int. J. Syst. Evol. Microbiol.">
        <title>The Global Catalogue of Microorganisms (GCM) 10K type strain sequencing project: providing services to taxonomists for standard genome sequencing and annotation.</title>
        <authorList>
            <consortium name="The Broad Institute Genomics Platform"/>
            <consortium name="The Broad Institute Genome Sequencing Center for Infectious Disease"/>
            <person name="Wu L."/>
            <person name="Ma J."/>
        </authorList>
    </citation>
    <scope>NUCLEOTIDE SEQUENCE [LARGE SCALE GENOMIC DNA]</scope>
    <source>
        <strain evidence="2">JCM 17939</strain>
    </source>
</reference>
<evidence type="ECO:0008006" key="3">
    <source>
        <dbReference type="Google" id="ProtNLM"/>
    </source>
</evidence>
<dbReference type="RefSeq" id="WP_345442074.1">
    <property type="nucleotide sequence ID" value="NZ_BAABHK010000023.1"/>
</dbReference>
<accession>A0ABP8UTG3</accession>